<dbReference type="PANTHER" id="PTHR43323">
    <property type="entry name" value="3-HYDROXY-3-METHYLGLUTARYL COENZYME A SYNTHASE"/>
    <property type="match status" value="1"/>
</dbReference>
<comment type="caution">
    <text evidence="6">The sequence shown here is derived from an EMBL/GenBank/DDBJ whole genome shotgun (WGS) entry which is preliminary data.</text>
</comment>
<evidence type="ECO:0000256" key="1">
    <source>
        <dbReference type="ARBA" id="ARBA00022679"/>
    </source>
</evidence>
<dbReference type="Proteomes" id="UP000709295">
    <property type="component" value="Unassembled WGS sequence"/>
</dbReference>
<organism evidence="6 7">
    <name type="scientific">Phytophthora aleatoria</name>
    <dbReference type="NCBI Taxonomy" id="2496075"/>
    <lineage>
        <taxon>Eukaryota</taxon>
        <taxon>Sar</taxon>
        <taxon>Stramenopiles</taxon>
        <taxon>Oomycota</taxon>
        <taxon>Peronosporomycetes</taxon>
        <taxon>Peronosporales</taxon>
        <taxon>Peronosporaceae</taxon>
        <taxon>Phytophthora</taxon>
    </lineage>
</organism>
<keyword evidence="3" id="KW-0472">Membrane</keyword>
<dbReference type="GO" id="GO:0006084">
    <property type="term" value="P:acetyl-CoA metabolic process"/>
    <property type="evidence" value="ECO:0007669"/>
    <property type="project" value="InterPro"/>
</dbReference>
<name>A0A8J5ITT6_9STRA</name>
<keyword evidence="7" id="KW-1185">Reference proteome</keyword>
<accession>A0A8J5ITT6</accession>
<evidence type="ECO:0008006" key="8">
    <source>
        <dbReference type="Google" id="ProtNLM"/>
    </source>
</evidence>
<evidence type="ECO:0000256" key="2">
    <source>
        <dbReference type="SAM" id="MobiDB-lite"/>
    </source>
</evidence>
<dbReference type="PANTHER" id="PTHR43323:SF2">
    <property type="entry name" value="HYDROXYMETHYLGLUTARYL-COA SYNTHASE"/>
    <property type="match status" value="1"/>
</dbReference>
<feature type="compositionally biased region" description="Acidic residues" evidence="2">
    <location>
        <begin position="9"/>
        <end position="34"/>
    </location>
</feature>
<dbReference type="AlphaFoldDB" id="A0A8J5ITT6"/>
<dbReference type="InterPro" id="IPR013746">
    <property type="entry name" value="HMG_CoA_synt_C_dom"/>
</dbReference>
<feature type="transmembrane region" description="Helical" evidence="3">
    <location>
        <begin position="349"/>
        <end position="372"/>
    </location>
</feature>
<proteinExistence type="predicted"/>
<evidence type="ECO:0000259" key="4">
    <source>
        <dbReference type="Pfam" id="PF04678"/>
    </source>
</evidence>
<feature type="domain" description="Hydroxymethylglutaryl-coenzyme A synthase C-terminal" evidence="5">
    <location>
        <begin position="415"/>
        <end position="645"/>
    </location>
</feature>
<keyword evidence="1" id="KW-0808">Transferase</keyword>
<dbReference type="Pfam" id="PF04678">
    <property type="entry name" value="MCU"/>
    <property type="match status" value="1"/>
</dbReference>
<reference evidence="6" key="1">
    <citation type="submission" date="2021-01" db="EMBL/GenBank/DDBJ databases">
        <title>Phytophthora aleatoria, a newly-described species from Pinus radiata is distinct from Phytophthora cactorum isolates based on comparative genomics.</title>
        <authorList>
            <person name="Mcdougal R."/>
            <person name="Panda P."/>
            <person name="Williams N."/>
            <person name="Studholme D.J."/>
        </authorList>
    </citation>
    <scope>NUCLEOTIDE SEQUENCE</scope>
    <source>
        <strain evidence="6">NZFS 4037</strain>
    </source>
</reference>
<dbReference type="EMBL" id="JAENGY010000087">
    <property type="protein sequence ID" value="KAG6974504.1"/>
    <property type="molecule type" value="Genomic_DNA"/>
</dbReference>
<protein>
    <recommendedName>
        <fullName evidence="8">Hydroxymethylglutaryl-CoA synthase</fullName>
    </recommendedName>
</protein>
<evidence type="ECO:0000313" key="6">
    <source>
        <dbReference type="EMBL" id="KAG6974504.1"/>
    </source>
</evidence>
<dbReference type="InterPro" id="IPR006769">
    <property type="entry name" value="MCU_C"/>
</dbReference>
<dbReference type="GO" id="GO:0004421">
    <property type="term" value="F:hydroxymethylglutaryl-CoA synthase activity"/>
    <property type="evidence" value="ECO:0007669"/>
    <property type="project" value="InterPro"/>
</dbReference>
<feature type="compositionally biased region" description="Polar residues" evidence="2">
    <location>
        <begin position="49"/>
        <end position="58"/>
    </location>
</feature>
<feature type="domain" description="Calcium uniporter protein C-terminal" evidence="4">
    <location>
        <begin position="226"/>
        <end position="364"/>
    </location>
</feature>
<keyword evidence="3" id="KW-0812">Transmembrane</keyword>
<feature type="region of interest" description="Disordered" evidence="2">
    <location>
        <begin position="1"/>
        <end position="61"/>
    </location>
</feature>
<sequence length="1043" mass="114002">MDETATVREEDENDSDYILDDDIQDESDDAYMESPDDKDLDLLAESTKETAPQSSSGGVDTAAGCTTPLQYGKARAIELKYHDGTCTLAVPLPLNGFDEERVFSIPPETTVADIIAQIEAEDKSVQSVSIRSARGEEFQPEDTLQKVLTDDFELLLNDQVLPVRAPVFTGSAYQSLADDGDLDVRSVAQKAAIIMLRSDLERLGKWKISHPEFMHMCQERGIPKKQAPEVLQAFHQTGVVFYFGKSDDEDLTHSVFLQPRSILDSYLESIGLSPLSSQLFQQQREALLAKIQALEPEHVALVNLRRELEATATRQANVIAYGLSTSLVGAFGLYFWLSFIHFSWDIMEPVTYFTGFGVSIIGYACDVGVLALEVHFPSDYVDQREMETFDGVGSGKYTLGLGQLGMAVPGDREDKSESVAKADGKEPGVASVDYAVFHSPYNKLVQKSFARLLFLDSRRLLTTGDEAAKEKFAPLAKWVNTPLEDTLNDRELDLAVRGVAKEDFKTKVSPSCSTSQQLGNCYTAAVYMNLATLVHARAKDLALGARVLMFSYGSGSLATMFVLRTREPTEGQFSLEKISKSLDLTSRLERRNKKTPEEYTARMKLRQKTYGAKNGLELTQSIASIPEGEFYLDRIDDMGRRFYARSKPQVTSEGDKQEQQRLIKTTQELAGAVYVAGTSVGLPGQVKVFEGGKSVEKLLQGENCIFELTDGEKDRMVAQNIVQVHKDKDTGDLTRTPVSTHDKCIQVSAVVKDVHLEKDYGIAATIANSMDKPTQLAVAAGLEAVRNAGLVDGTEGNWRLPESMRDSTGTMMPLIGGGFRALGAACIAPTAEAAARPFDVKRSGMIVGSGAIGVVLESPLAFAERQVAEPASRKTVRLLATQFSNSAYHGAALEPNHVGQELVRFLQRVEADFGITREEIARNGVYYSHETGTNASPKSSCAYTEVAALRTAFGSELLAELVIANTKGFTGHPMAVSFEDVAAIEGLCHGRVPPVVHFETHDPNLGETPLRLASGGAYAHKYALRFAAGFGSQLAFSLYTLEN</sequence>
<dbReference type="Pfam" id="PF08540">
    <property type="entry name" value="HMG_CoA_synt_C"/>
    <property type="match status" value="1"/>
</dbReference>
<evidence type="ECO:0000256" key="3">
    <source>
        <dbReference type="SAM" id="Phobius"/>
    </source>
</evidence>
<evidence type="ECO:0000313" key="7">
    <source>
        <dbReference type="Proteomes" id="UP000709295"/>
    </source>
</evidence>
<evidence type="ECO:0000259" key="5">
    <source>
        <dbReference type="Pfam" id="PF08540"/>
    </source>
</evidence>
<keyword evidence="3" id="KW-1133">Transmembrane helix</keyword>
<gene>
    <name evidence="6" type="ORF">JG688_00003026</name>
</gene>
<feature type="transmembrane region" description="Helical" evidence="3">
    <location>
        <begin position="318"/>
        <end position="337"/>
    </location>
</feature>
<dbReference type="GO" id="GO:0010142">
    <property type="term" value="P:farnesyl diphosphate biosynthetic process, mevalonate pathway"/>
    <property type="evidence" value="ECO:0007669"/>
    <property type="project" value="InterPro"/>
</dbReference>